<dbReference type="CDD" id="cd00487">
    <property type="entry name" value="Pep_deformylase"/>
    <property type="match status" value="1"/>
</dbReference>
<gene>
    <name evidence="2" type="primary">def</name>
    <name evidence="4" type="ORF">PO878_05740</name>
</gene>
<dbReference type="EC" id="3.5.1.88" evidence="2"/>
<dbReference type="AlphaFoldDB" id="A0AAF0BUW0"/>
<reference evidence="4" key="1">
    <citation type="submission" date="2023-01" db="EMBL/GenBank/DDBJ databases">
        <title>The diversity of Class Acidimicrobiia in South China Sea sediment environments and the proposal of Iamia marina sp. nov., a novel species of the genus Iamia.</title>
        <authorList>
            <person name="He Y."/>
            <person name="Tian X."/>
        </authorList>
    </citation>
    <scope>NUCLEOTIDE SEQUENCE</scope>
    <source>
        <strain evidence="4">DSM 19957</strain>
    </source>
</reference>
<dbReference type="EMBL" id="CP116942">
    <property type="protein sequence ID" value="WCO68227.1"/>
    <property type="molecule type" value="Genomic_DNA"/>
</dbReference>
<evidence type="ECO:0000256" key="1">
    <source>
        <dbReference type="ARBA" id="ARBA00010759"/>
    </source>
</evidence>
<keyword evidence="2" id="KW-0378">Hydrolase</keyword>
<comment type="cofactor">
    <cofactor evidence="2">
        <name>Fe(2+)</name>
        <dbReference type="ChEBI" id="CHEBI:29033"/>
    </cofactor>
    <text evidence="2">Binds 1 Fe(2+) ion.</text>
</comment>
<keyword evidence="2" id="KW-0408">Iron</keyword>
<comment type="similarity">
    <text evidence="1 2">Belongs to the polypeptide deformylase family.</text>
</comment>
<comment type="function">
    <text evidence="2">Removes the formyl group from the N-terminal Met of newly synthesized proteins. Requires at least a dipeptide for an efficient rate of reaction. N-terminal L-methionine is a prerequisite for activity but the enzyme has broad specificity at other positions.</text>
</comment>
<dbReference type="SUPFAM" id="SSF56420">
    <property type="entry name" value="Peptide deformylase"/>
    <property type="match status" value="1"/>
</dbReference>
<feature type="compositionally biased region" description="Basic and acidic residues" evidence="3">
    <location>
        <begin position="7"/>
        <end position="17"/>
    </location>
</feature>
<keyword evidence="2" id="KW-0648">Protein biosynthesis</keyword>
<keyword evidence="2" id="KW-0479">Metal-binding</keyword>
<comment type="catalytic activity">
    <reaction evidence="2">
        <text>N-terminal N-formyl-L-methionyl-[peptide] + H2O = N-terminal L-methionyl-[peptide] + formate</text>
        <dbReference type="Rhea" id="RHEA:24420"/>
        <dbReference type="Rhea" id="RHEA-COMP:10639"/>
        <dbReference type="Rhea" id="RHEA-COMP:10640"/>
        <dbReference type="ChEBI" id="CHEBI:15377"/>
        <dbReference type="ChEBI" id="CHEBI:15740"/>
        <dbReference type="ChEBI" id="CHEBI:49298"/>
        <dbReference type="ChEBI" id="CHEBI:64731"/>
        <dbReference type="EC" id="3.5.1.88"/>
    </reaction>
</comment>
<dbReference type="PANTHER" id="PTHR10458:SF22">
    <property type="entry name" value="PEPTIDE DEFORMYLASE"/>
    <property type="match status" value="1"/>
</dbReference>
<dbReference type="GO" id="GO:0042586">
    <property type="term" value="F:peptide deformylase activity"/>
    <property type="evidence" value="ECO:0007669"/>
    <property type="project" value="UniProtKB-UniRule"/>
</dbReference>
<name>A0AAF0BUW0_9ACTN</name>
<sequence>MARRRDRGGSRDVEHAGRVTHSGCPVRGDDRPCLPLNRVTRWPVAGGRVTDHCTCSCGRRFPTSHPDAAEHLVDPVEPGGAVAVAPGVSATWSIDEVRPFDAEDDRAATGVVPVETEVLHRPTSLVGEVTRDVKALAKHMVKVMHRAPGVGLAANQVGAPLRMFVQVHKRALPETLVDPEVRATEGTWTYPEGCLSLQVEETDARLVRPRRIQVRARTLHGDVVEATLDEVVARIAQHEIDHLDGIEYVQRLTGEDGERVYEVMAADGIDTSWLPPTPY</sequence>
<dbReference type="HAMAP" id="MF_00163">
    <property type="entry name" value="Pep_deformylase"/>
    <property type="match status" value="1"/>
</dbReference>
<dbReference type="Proteomes" id="UP001216390">
    <property type="component" value="Chromosome"/>
</dbReference>
<accession>A0AAF0BUW0</accession>
<dbReference type="GO" id="GO:0046872">
    <property type="term" value="F:metal ion binding"/>
    <property type="evidence" value="ECO:0007669"/>
    <property type="project" value="UniProtKB-KW"/>
</dbReference>
<dbReference type="Gene3D" id="3.90.45.10">
    <property type="entry name" value="Peptide deformylase"/>
    <property type="match status" value="1"/>
</dbReference>
<evidence type="ECO:0000256" key="2">
    <source>
        <dbReference type="HAMAP-Rule" id="MF_00163"/>
    </source>
</evidence>
<dbReference type="RefSeq" id="WP_272737744.1">
    <property type="nucleotide sequence ID" value="NZ_CP116942.1"/>
</dbReference>
<dbReference type="Pfam" id="PF01327">
    <property type="entry name" value="Pep_deformylase"/>
    <property type="match status" value="1"/>
</dbReference>
<protein>
    <recommendedName>
        <fullName evidence="2">Peptide deformylase</fullName>
        <shortName evidence="2">PDF</shortName>
        <ecNumber evidence="2">3.5.1.88</ecNumber>
    </recommendedName>
    <alternativeName>
        <fullName evidence="2">Polypeptide deformylase</fullName>
    </alternativeName>
</protein>
<dbReference type="InterPro" id="IPR023635">
    <property type="entry name" value="Peptide_deformylase"/>
</dbReference>
<dbReference type="PANTHER" id="PTHR10458">
    <property type="entry name" value="PEPTIDE DEFORMYLASE"/>
    <property type="match status" value="1"/>
</dbReference>
<dbReference type="PRINTS" id="PR01576">
    <property type="entry name" value="PDEFORMYLASE"/>
</dbReference>
<feature type="binding site" evidence="2">
    <location>
        <position position="194"/>
    </location>
    <ligand>
        <name>Fe cation</name>
        <dbReference type="ChEBI" id="CHEBI:24875"/>
    </ligand>
</feature>
<dbReference type="KEGG" id="ima:PO878_05740"/>
<evidence type="ECO:0000256" key="3">
    <source>
        <dbReference type="SAM" id="MobiDB-lite"/>
    </source>
</evidence>
<dbReference type="InterPro" id="IPR036821">
    <property type="entry name" value="Peptide_deformylase_sf"/>
</dbReference>
<evidence type="ECO:0000313" key="5">
    <source>
        <dbReference type="Proteomes" id="UP001216390"/>
    </source>
</evidence>
<feature type="binding site" evidence="2">
    <location>
        <position position="238"/>
    </location>
    <ligand>
        <name>Fe cation</name>
        <dbReference type="ChEBI" id="CHEBI:24875"/>
    </ligand>
</feature>
<feature type="binding site" evidence="2">
    <location>
        <position position="242"/>
    </location>
    <ligand>
        <name>Fe cation</name>
        <dbReference type="ChEBI" id="CHEBI:24875"/>
    </ligand>
</feature>
<feature type="region of interest" description="Disordered" evidence="3">
    <location>
        <begin position="1"/>
        <end position="26"/>
    </location>
</feature>
<proteinExistence type="inferred from homology"/>
<organism evidence="4 5">
    <name type="scientific">Iamia majanohamensis</name>
    <dbReference type="NCBI Taxonomy" id="467976"/>
    <lineage>
        <taxon>Bacteria</taxon>
        <taxon>Bacillati</taxon>
        <taxon>Actinomycetota</taxon>
        <taxon>Acidimicrobiia</taxon>
        <taxon>Acidimicrobiales</taxon>
        <taxon>Iamiaceae</taxon>
        <taxon>Iamia</taxon>
    </lineage>
</organism>
<keyword evidence="5" id="KW-1185">Reference proteome</keyword>
<feature type="active site" evidence="2">
    <location>
        <position position="239"/>
    </location>
</feature>
<evidence type="ECO:0000313" key="4">
    <source>
        <dbReference type="EMBL" id="WCO68227.1"/>
    </source>
</evidence>
<dbReference type="GO" id="GO:0006412">
    <property type="term" value="P:translation"/>
    <property type="evidence" value="ECO:0007669"/>
    <property type="project" value="UniProtKB-UniRule"/>
</dbReference>